<evidence type="ECO:0000256" key="3">
    <source>
        <dbReference type="ARBA" id="ARBA00022438"/>
    </source>
</evidence>
<keyword evidence="8 9" id="KW-0482">Metalloprotease</keyword>
<keyword evidence="3 9" id="KW-0031">Aminopeptidase</keyword>
<gene>
    <name evidence="11" type="ordered locus">Shel_04970</name>
</gene>
<evidence type="ECO:0000256" key="7">
    <source>
        <dbReference type="ARBA" id="ARBA00022833"/>
    </source>
</evidence>
<evidence type="ECO:0000256" key="2">
    <source>
        <dbReference type="ARBA" id="ARBA00008290"/>
    </source>
</evidence>
<dbReference type="Gene3D" id="3.40.630.10">
    <property type="entry name" value="Zn peptidases"/>
    <property type="match status" value="1"/>
</dbReference>
<comment type="cofactor">
    <cofactor evidence="1 10">
        <name>Zn(2+)</name>
        <dbReference type="ChEBI" id="CHEBI:29105"/>
    </cofactor>
</comment>
<keyword evidence="5 9" id="KW-0479">Metal-binding</keyword>
<dbReference type="SUPFAM" id="SSF53187">
    <property type="entry name" value="Zn-dependent exopeptidases"/>
    <property type="match status" value="1"/>
</dbReference>
<dbReference type="Gene3D" id="2.30.250.10">
    <property type="entry name" value="Aminopeptidase i, Domain 2"/>
    <property type="match status" value="1"/>
</dbReference>
<keyword evidence="7 9" id="KW-0862">Zinc</keyword>
<evidence type="ECO:0000256" key="5">
    <source>
        <dbReference type="ARBA" id="ARBA00022723"/>
    </source>
</evidence>
<evidence type="ECO:0000256" key="4">
    <source>
        <dbReference type="ARBA" id="ARBA00022670"/>
    </source>
</evidence>
<dbReference type="GO" id="GO:0008270">
    <property type="term" value="F:zinc ion binding"/>
    <property type="evidence" value="ECO:0007669"/>
    <property type="project" value="InterPro"/>
</dbReference>
<dbReference type="AlphaFoldDB" id="C7N336"/>
<evidence type="ECO:0000256" key="1">
    <source>
        <dbReference type="ARBA" id="ARBA00001947"/>
    </source>
</evidence>
<evidence type="ECO:0000313" key="12">
    <source>
        <dbReference type="Proteomes" id="UP000002026"/>
    </source>
</evidence>
<dbReference type="NCBIfam" id="NF002759">
    <property type="entry name" value="PRK02813.1"/>
    <property type="match status" value="1"/>
</dbReference>
<dbReference type="SUPFAM" id="SSF101821">
    <property type="entry name" value="Aminopeptidase/glucanase lid domain"/>
    <property type="match status" value="1"/>
</dbReference>
<dbReference type="GO" id="GO:0005737">
    <property type="term" value="C:cytoplasm"/>
    <property type="evidence" value="ECO:0007669"/>
    <property type="project" value="UniProtKB-ARBA"/>
</dbReference>
<dbReference type="GO" id="GO:0004177">
    <property type="term" value="F:aminopeptidase activity"/>
    <property type="evidence" value="ECO:0007669"/>
    <property type="project" value="UniProtKB-KW"/>
</dbReference>
<protein>
    <recommendedName>
        <fullName evidence="10">M18 family aminopeptidase</fullName>
        <ecNumber evidence="10">3.4.11.-</ecNumber>
    </recommendedName>
</protein>
<dbReference type="GO" id="GO:0008237">
    <property type="term" value="F:metallopeptidase activity"/>
    <property type="evidence" value="ECO:0007669"/>
    <property type="project" value="UniProtKB-KW"/>
</dbReference>
<dbReference type="Pfam" id="PF02127">
    <property type="entry name" value="Peptidase_M18"/>
    <property type="match status" value="1"/>
</dbReference>
<dbReference type="InterPro" id="IPR023358">
    <property type="entry name" value="Peptidase_M18_dom2"/>
</dbReference>
<evidence type="ECO:0000256" key="10">
    <source>
        <dbReference type="RuleBase" id="RU004387"/>
    </source>
</evidence>
<organism evidence="11 12">
    <name type="scientific">Slackia heliotrinireducens (strain ATCC 29202 / DSM 20476 / NCTC 11029 / RHS 1)</name>
    <name type="common">Peptococcus heliotrinreducens</name>
    <dbReference type="NCBI Taxonomy" id="471855"/>
    <lineage>
        <taxon>Bacteria</taxon>
        <taxon>Bacillati</taxon>
        <taxon>Actinomycetota</taxon>
        <taxon>Coriobacteriia</taxon>
        <taxon>Eggerthellales</taxon>
        <taxon>Eggerthellaceae</taxon>
        <taxon>Slackia</taxon>
    </lineage>
</organism>
<dbReference type="EC" id="3.4.11.-" evidence="10"/>
<sequence>MDALQTTQELIRFIEESPTAFHAVAAIRQRLDQAGFVYLSECDPWGVVPGGRYYTVRNGSSLVAFAVGESVRPDDFHFQMTAAHTDNCTYKVKAVPELEGPEEYLRLNVEAYGGIIDGSWLDRPLGLAGRVMVREDGRVVSRLLDIRKDVAIIPSVAIHMNRDVNKGVAFNRQVDLCPLFSAGLLKKGAFLQMVAGELGVAPDDVLGFDLFLVNHQPASVWGWAGEFVSAPKLDDLQCAYASLVAFTETDAPATSINVYAAFDNEEVGSNTKQGAMSTFLVDVLTRVNAALGGADEQYRRAVAKSFLVSCDNAHAVHPNHPEKTDAENKALLNSGIVIKEAANQKYTTDAFGRAVFMDIVSRAGVPVQVFANRSDSVGGSTLGNLSNIQVSVHALDIGIPQLAMHSSYETAGVADTRYAVEALAAFFGADIQIESADFAVIG</sequence>
<dbReference type="GO" id="GO:0006508">
    <property type="term" value="P:proteolysis"/>
    <property type="evidence" value="ECO:0007669"/>
    <property type="project" value="UniProtKB-KW"/>
</dbReference>
<dbReference type="KEGG" id="shi:Shel_04970"/>
<comment type="similarity">
    <text evidence="2 9">Belongs to the peptidase M18 family.</text>
</comment>
<evidence type="ECO:0000256" key="9">
    <source>
        <dbReference type="RuleBase" id="RU004386"/>
    </source>
</evidence>
<dbReference type="CDD" id="cd05658">
    <property type="entry name" value="M18_DAP"/>
    <property type="match status" value="1"/>
</dbReference>
<keyword evidence="6 9" id="KW-0378">Hydrolase</keyword>
<reference evidence="11 12" key="1">
    <citation type="journal article" date="2009" name="Stand. Genomic Sci.">
        <title>Complete genome sequence of Slackia heliotrinireducens type strain (RHS 1).</title>
        <authorList>
            <person name="Pukall R."/>
            <person name="Lapidus A."/>
            <person name="Nolan M."/>
            <person name="Copeland A."/>
            <person name="Glavina Del Rio T."/>
            <person name="Lucas S."/>
            <person name="Chen F."/>
            <person name="Tice H."/>
            <person name="Cheng J.F."/>
            <person name="Chertkov O."/>
            <person name="Bruce D."/>
            <person name="Goodwin L."/>
            <person name="Kuske C."/>
            <person name="Brettin T."/>
            <person name="Detter J.C."/>
            <person name="Han C."/>
            <person name="Pitluck S."/>
            <person name="Pati A."/>
            <person name="Mavrommatis K."/>
            <person name="Ivanova N."/>
            <person name="Ovchinnikova G."/>
            <person name="Chen A."/>
            <person name="Palaniappan K."/>
            <person name="Schneider S."/>
            <person name="Rohde M."/>
            <person name="Chain P."/>
            <person name="D'haeseleer P."/>
            <person name="Goker M."/>
            <person name="Bristow J."/>
            <person name="Eisen J.A."/>
            <person name="Markowitz V."/>
            <person name="Kyrpides N.C."/>
            <person name="Klenk H.P."/>
            <person name="Hugenholtz P."/>
        </authorList>
    </citation>
    <scope>NUCLEOTIDE SEQUENCE [LARGE SCALE GENOMIC DNA]</scope>
    <source>
        <strain evidence="12">ATCC 29202 / DSM 20476 / NCTC 11029 / RHS 1</strain>
    </source>
</reference>
<dbReference type="InterPro" id="IPR001948">
    <property type="entry name" value="Peptidase_M18"/>
</dbReference>
<dbReference type="PANTHER" id="PTHR28570">
    <property type="entry name" value="ASPARTYL AMINOPEPTIDASE"/>
    <property type="match status" value="1"/>
</dbReference>
<dbReference type="PANTHER" id="PTHR28570:SF3">
    <property type="entry name" value="ASPARTYL AMINOPEPTIDASE"/>
    <property type="match status" value="1"/>
</dbReference>
<keyword evidence="12" id="KW-1185">Reference proteome</keyword>
<keyword evidence="4 9" id="KW-0645">Protease</keyword>
<evidence type="ECO:0000256" key="6">
    <source>
        <dbReference type="ARBA" id="ARBA00022801"/>
    </source>
</evidence>
<evidence type="ECO:0000256" key="8">
    <source>
        <dbReference type="ARBA" id="ARBA00023049"/>
    </source>
</evidence>
<dbReference type="HOGENOM" id="CLU_019532_2_0_11"/>
<name>C7N336_SLAHD</name>
<evidence type="ECO:0000313" key="11">
    <source>
        <dbReference type="EMBL" id="ACV21557.1"/>
    </source>
</evidence>
<dbReference type="RefSeq" id="WP_012797662.1">
    <property type="nucleotide sequence ID" value="NC_013165.1"/>
</dbReference>
<dbReference type="PRINTS" id="PR00932">
    <property type="entry name" value="AMINO1PTASE"/>
</dbReference>
<accession>C7N336</accession>
<proteinExistence type="inferred from homology"/>
<dbReference type="eggNOG" id="COG1362">
    <property type="taxonomic scope" value="Bacteria"/>
</dbReference>
<dbReference type="EMBL" id="CP001684">
    <property type="protein sequence ID" value="ACV21557.1"/>
    <property type="molecule type" value="Genomic_DNA"/>
</dbReference>
<dbReference type="Proteomes" id="UP000002026">
    <property type="component" value="Chromosome"/>
</dbReference>